<dbReference type="PROSITE" id="PS50949">
    <property type="entry name" value="HTH_GNTR"/>
    <property type="match status" value="1"/>
</dbReference>
<dbReference type="Pfam" id="PF07729">
    <property type="entry name" value="FCD"/>
    <property type="match status" value="1"/>
</dbReference>
<dbReference type="AlphaFoldDB" id="A0A4R3M9K3"/>
<evidence type="ECO:0000256" key="2">
    <source>
        <dbReference type="ARBA" id="ARBA00023125"/>
    </source>
</evidence>
<protein>
    <submittedName>
        <fullName evidence="5">DNA-binding GntR family transcriptional regulator</fullName>
    </submittedName>
</protein>
<keyword evidence="2 5" id="KW-0238">DNA-binding</keyword>
<dbReference type="Gene3D" id="1.10.10.10">
    <property type="entry name" value="Winged helix-like DNA-binding domain superfamily/Winged helix DNA-binding domain"/>
    <property type="match status" value="1"/>
</dbReference>
<dbReference type="Proteomes" id="UP000295525">
    <property type="component" value="Unassembled WGS sequence"/>
</dbReference>
<accession>A0A4R3M9K3</accession>
<keyword evidence="6" id="KW-1185">Reference proteome</keyword>
<sequence length="216" mass="23806">MNKIQVSKARTTEIAYDLIEGLIATLKLQPGQAIVENDLVELIGLGRTPIREALMRLVAGGLIEQQPRRGLRVGEIRVAEHLVLIGTRRVLEQLIAVGSARRATPAQRAAMVAQAQKMVAAAKAQDLQGYMDADQAFDHVNHDACRNPFAVQAVQPMIVQCRRFWYAFRYDGDLTQGSVCHLSLAENIAAGDPEQASRAADVLMDYLVSFTRKVIE</sequence>
<keyword evidence="3" id="KW-0804">Transcription</keyword>
<dbReference type="InterPro" id="IPR036388">
    <property type="entry name" value="WH-like_DNA-bd_sf"/>
</dbReference>
<dbReference type="RefSeq" id="WP_132579861.1">
    <property type="nucleotide sequence ID" value="NZ_SMAJ01000002.1"/>
</dbReference>
<feature type="domain" description="HTH gntR-type" evidence="4">
    <location>
        <begin position="9"/>
        <end position="76"/>
    </location>
</feature>
<dbReference type="SUPFAM" id="SSF46785">
    <property type="entry name" value="Winged helix' DNA-binding domain"/>
    <property type="match status" value="1"/>
</dbReference>
<reference evidence="5 6" key="1">
    <citation type="submission" date="2019-03" db="EMBL/GenBank/DDBJ databases">
        <title>Genomic Encyclopedia of Type Strains, Phase IV (KMG-IV): sequencing the most valuable type-strain genomes for metagenomic binning, comparative biology and taxonomic classification.</title>
        <authorList>
            <person name="Goeker M."/>
        </authorList>
    </citation>
    <scope>NUCLEOTIDE SEQUENCE [LARGE SCALE GENOMIC DNA]</scope>
    <source>
        <strain evidence="5 6">DSM 24591</strain>
    </source>
</reference>
<gene>
    <name evidence="5" type="ORF">EDC26_102227</name>
</gene>
<dbReference type="OrthoDB" id="8851860at2"/>
<evidence type="ECO:0000313" key="5">
    <source>
        <dbReference type="EMBL" id="TCT10271.1"/>
    </source>
</evidence>
<dbReference type="EMBL" id="SMAJ01000002">
    <property type="protein sequence ID" value="TCT10271.1"/>
    <property type="molecule type" value="Genomic_DNA"/>
</dbReference>
<name>A0A4R3M9K3_9BURK</name>
<dbReference type="InterPro" id="IPR008920">
    <property type="entry name" value="TF_FadR/GntR_C"/>
</dbReference>
<comment type="caution">
    <text evidence="5">The sequence shown here is derived from an EMBL/GenBank/DDBJ whole genome shotgun (WGS) entry which is preliminary data.</text>
</comment>
<dbReference type="PANTHER" id="PTHR43537:SF45">
    <property type="entry name" value="GNTR FAMILY REGULATORY PROTEIN"/>
    <property type="match status" value="1"/>
</dbReference>
<dbReference type="SMART" id="SM00895">
    <property type="entry name" value="FCD"/>
    <property type="match status" value="1"/>
</dbReference>
<evidence type="ECO:0000256" key="1">
    <source>
        <dbReference type="ARBA" id="ARBA00023015"/>
    </source>
</evidence>
<dbReference type="GO" id="GO:0003700">
    <property type="term" value="F:DNA-binding transcription factor activity"/>
    <property type="evidence" value="ECO:0007669"/>
    <property type="project" value="InterPro"/>
</dbReference>
<dbReference type="InterPro" id="IPR036390">
    <property type="entry name" value="WH_DNA-bd_sf"/>
</dbReference>
<dbReference type="SMART" id="SM00345">
    <property type="entry name" value="HTH_GNTR"/>
    <property type="match status" value="1"/>
</dbReference>
<evidence type="ECO:0000259" key="4">
    <source>
        <dbReference type="PROSITE" id="PS50949"/>
    </source>
</evidence>
<dbReference type="GO" id="GO:0003677">
    <property type="term" value="F:DNA binding"/>
    <property type="evidence" value="ECO:0007669"/>
    <property type="project" value="UniProtKB-KW"/>
</dbReference>
<dbReference type="InterPro" id="IPR011711">
    <property type="entry name" value="GntR_C"/>
</dbReference>
<dbReference type="Gene3D" id="1.20.120.530">
    <property type="entry name" value="GntR ligand-binding domain-like"/>
    <property type="match status" value="1"/>
</dbReference>
<dbReference type="InterPro" id="IPR000524">
    <property type="entry name" value="Tscrpt_reg_HTH_GntR"/>
</dbReference>
<dbReference type="SUPFAM" id="SSF48008">
    <property type="entry name" value="GntR ligand-binding domain-like"/>
    <property type="match status" value="1"/>
</dbReference>
<evidence type="ECO:0000256" key="3">
    <source>
        <dbReference type="ARBA" id="ARBA00023163"/>
    </source>
</evidence>
<evidence type="ECO:0000313" key="6">
    <source>
        <dbReference type="Proteomes" id="UP000295525"/>
    </source>
</evidence>
<keyword evidence="1" id="KW-0805">Transcription regulation</keyword>
<dbReference type="Pfam" id="PF00392">
    <property type="entry name" value="GntR"/>
    <property type="match status" value="1"/>
</dbReference>
<dbReference type="PANTHER" id="PTHR43537">
    <property type="entry name" value="TRANSCRIPTIONAL REGULATOR, GNTR FAMILY"/>
    <property type="match status" value="1"/>
</dbReference>
<proteinExistence type="predicted"/>
<organism evidence="5 6">
    <name type="scientific">Paralcaligenes ureilyticus</name>
    <dbReference type="NCBI Taxonomy" id="627131"/>
    <lineage>
        <taxon>Bacteria</taxon>
        <taxon>Pseudomonadati</taxon>
        <taxon>Pseudomonadota</taxon>
        <taxon>Betaproteobacteria</taxon>
        <taxon>Burkholderiales</taxon>
        <taxon>Alcaligenaceae</taxon>
        <taxon>Paralcaligenes</taxon>
    </lineage>
</organism>